<keyword evidence="1" id="KW-0472">Membrane</keyword>
<protein>
    <submittedName>
        <fullName evidence="2">Uncharacterized protein</fullName>
    </submittedName>
</protein>
<proteinExistence type="predicted"/>
<keyword evidence="1" id="KW-1133">Transmembrane helix</keyword>
<gene>
    <name evidence="2" type="ORF">TRFO_37489</name>
</gene>
<keyword evidence="3" id="KW-1185">Reference proteome</keyword>
<evidence type="ECO:0000313" key="3">
    <source>
        <dbReference type="Proteomes" id="UP000179807"/>
    </source>
</evidence>
<name>A0A1J4JFF5_9EUKA</name>
<dbReference type="EMBL" id="MLAK01001181">
    <property type="protein sequence ID" value="OHS96379.1"/>
    <property type="molecule type" value="Genomic_DNA"/>
</dbReference>
<evidence type="ECO:0000256" key="1">
    <source>
        <dbReference type="SAM" id="Phobius"/>
    </source>
</evidence>
<reference evidence="2" key="1">
    <citation type="submission" date="2016-10" db="EMBL/GenBank/DDBJ databases">
        <authorList>
            <person name="Benchimol M."/>
            <person name="Almeida L.G."/>
            <person name="Vasconcelos A.T."/>
            <person name="Perreira-Neves A."/>
            <person name="Rosa I.A."/>
            <person name="Tasca T."/>
            <person name="Bogo M.R."/>
            <person name="de Souza W."/>
        </authorList>
    </citation>
    <scope>NUCLEOTIDE SEQUENCE [LARGE SCALE GENOMIC DNA]</scope>
    <source>
        <strain evidence="2">K</strain>
    </source>
</reference>
<comment type="caution">
    <text evidence="2">The sequence shown here is derived from an EMBL/GenBank/DDBJ whole genome shotgun (WGS) entry which is preliminary data.</text>
</comment>
<dbReference type="VEuPathDB" id="TrichDB:TRFO_37489"/>
<accession>A0A1J4JFF5</accession>
<sequence>MKPKIITTIDEASFFKCICPCKCSCTDEFFLQEQAQDELPESTVFFLQRQDHKSKQNEKWIPEMEKYHEYDKRKENIPAFEIKEDIKSPDLIKGGDPEDMPGMKPNYETKHKNNAKKMHRKHSTRVRSFITLNVKFFLTMSSISHLMLRFFFFNKCSKHNIFIRKAFFYYKTIISSENSIVFFLKIMKIMHINFTFIFFHLKLLLYMVIHLNFFFL</sequence>
<keyword evidence="1" id="KW-0812">Transmembrane</keyword>
<evidence type="ECO:0000313" key="2">
    <source>
        <dbReference type="EMBL" id="OHS96379.1"/>
    </source>
</evidence>
<feature type="transmembrane region" description="Helical" evidence="1">
    <location>
        <begin position="194"/>
        <end position="215"/>
    </location>
</feature>
<organism evidence="2 3">
    <name type="scientific">Tritrichomonas foetus</name>
    <dbReference type="NCBI Taxonomy" id="1144522"/>
    <lineage>
        <taxon>Eukaryota</taxon>
        <taxon>Metamonada</taxon>
        <taxon>Parabasalia</taxon>
        <taxon>Tritrichomonadida</taxon>
        <taxon>Tritrichomonadidae</taxon>
        <taxon>Tritrichomonas</taxon>
    </lineage>
</organism>
<feature type="transmembrane region" description="Helical" evidence="1">
    <location>
        <begin position="126"/>
        <end position="148"/>
    </location>
</feature>
<dbReference type="RefSeq" id="XP_068349516.1">
    <property type="nucleotide sequence ID" value="XM_068511449.1"/>
</dbReference>
<dbReference type="GeneID" id="94846153"/>
<dbReference type="AlphaFoldDB" id="A0A1J4JFF5"/>
<dbReference type="Proteomes" id="UP000179807">
    <property type="component" value="Unassembled WGS sequence"/>
</dbReference>